<evidence type="ECO:0000313" key="2">
    <source>
        <dbReference type="EMBL" id="MBB5152931.1"/>
    </source>
</evidence>
<gene>
    <name evidence="2" type="ORF">BJ970_000465</name>
</gene>
<comment type="caution">
    <text evidence="2">The sequence shown here is derived from an EMBL/GenBank/DDBJ whole genome shotgun (WGS) entry which is preliminary data.</text>
</comment>
<proteinExistence type="predicted"/>
<keyword evidence="3" id="KW-1185">Reference proteome</keyword>
<keyword evidence="1" id="KW-0472">Membrane</keyword>
<dbReference type="EMBL" id="JACHIW010000001">
    <property type="protein sequence ID" value="MBB5152931.1"/>
    <property type="molecule type" value="Genomic_DNA"/>
</dbReference>
<feature type="transmembrane region" description="Helical" evidence="1">
    <location>
        <begin position="123"/>
        <end position="147"/>
    </location>
</feature>
<sequence>MSIISSVVIGILAVVVGYQLPTATWATTGLVTTMGGLSAFFCFVSGITLTLAPVYVRNGHLNVTSTTRARRVLVTLCGSTILTSIISVFFFTGTVSASVKTAHDPVYQQLYGDQPLGYTPSTISYLILLAMPLLLSIFDMIIGWVLLRPARGLD</sequence>
<keyword evidence="1" id="KW-0812">Transmembrane</keyword>
<feature type="transmembrane region" description="Helical" evidence="1">
    <location>
        <begin position="72"/>
        <end position="91"/>
    </location>
</feature>
<keyword evidence="1" id="KW-1133">Transmembrane helix</keyword>
<reference evidence="2 3" key="1">
    <citation type="submission" date="2020-08" db="EMBL/GenBank/DDBJ databases">
        <title>Sequencing the genomes of 1000 actinobacteria strains.</title>
        <authorList>
            <person name="Klenk H.-P."/>
        </authorList>
    </citation>
    <scope>NUCLEOTIDE SEQUENCE [LARGE SCALE GENOMIC DNA]</scope>
    <source>
        <strain evidence="2 3">DSM 45584</strain>
    </source>
</reference>
<evidence type="ECO:0000256" key="1">
    <source>
        <dbReference type="SAM" id="Phobius"/>
    </source>
</evidence>
<evidence type="ECO:0000313" key="3">
    <source>
        <dbReference type="Proteomes" id="UP000584374"/>
    </source>
</evidence>
<dbReference type="Proteomes" id="UP000584374">
    <property type="component" value="Unassembled WGS sequence"/>
</dbReference>
<name>A0A840Q0A0_9PSEU</name>
<dbReference type="RefSeq" id="WP_184723015.1">
    <property type="nucleotide sequence ID" value="NZ_JACHIW010000001.1"/>
</dbReference>
<dbReference type="AlphaFoldDB" id="A0A840Q0A0"/>
<feature type="transmembrane region" description="Helical" evidence="1">
    <location>
        <begin position="36"/>
        <end position="56"/>
    </location>
</feature>
<accession>A0A840Q0A0</accession>
<organism evidence="2 3">
    <name type="scientific">Saccharopolyspora phatthalungensis</name>
    <dbReference type="NCBI Taxonomy" id="664693"/>
    <lineage>
        <taxon>Bacteria</taxon>
        <taxon>Bacillati</taxon>
        <taxon>Actinomycetota</taxon>
        <taxon>Actinomycetes</taxon>
        <taxon>Pseudonocardiales</taxon>
        <taxon>Pseudonocardiaceae</taxon>
        <taxon>Saccharopolyspora</taxon>
    </lineage>
</organism>
<protein>
    <submittedName>
        <fullName evidence="2">Uncharacterized protein</fullName>
    </submittedName>
</protein>